<evidence type="ECO:0000259" key="1">
    <source>
        <dbReference type="PROSITE" id="PS50943"/>
    </source>
</evidence>
<dbReference type="EMBL" id="CP139368">
    <property type="protein sequence ID" value="WPR89107.1"/>
    <property type="molecule type" value="Genomic_DNA"/>
</dbReference>
<dbReference type="Proteomes" id="UP001323798">
    <property type="component" value="Chromosome"/>
</dbReference>
<keyword evidence="3" id="KW-1185">Reference proteome</keyword>
<reference evidence="2 3" key="1">
    <citation type="submission" date="2023-11" db="EMBL/GenBank/DDBJ databases">
        <title>Genome sequence of Microbacterium rhizosphaerae KACC 19337.</title>
        <authorList>
            <person name="Choi H."/>
            <person name="Kim S."/>
            <person name="Kim Y."/>
            <person name="Kwon S.-W."/>
            <person name="Heo J."/>
        </authorList>
    </citation>
    <scope>NUCLEOTIDE SEQUENCE [LARGE SCALE GENOMIC DNA]</scope>
    <source>
        <strain evidence="2 3">KACC 19337</strain>
    </source>
</reference>
<name>A0ABZ0SPC8_9MICO</name>
<protein>
    <submittedName>
        <fullName evidence="2">Helix-turn-helix transcriptional regulator</fullName>
    </submittedName>
</protein>
<evidence type="ECO:0000313" key="3">
    <source>
        <dbReference type="Proteomes" id="UP001323798"/>
    </source>
</evidence>
<sequence length="200" mass="22757">MIDDELIGRNLTVLRGTMSQKELAERMRKLGFKWSQATVWSIEKGERPLRLTESEALGSVFGIHAQALTLTEQSLSRVMRARELDDALTQIADLAYASFERQRRLAMAYDMVAGEDDDEDFTPELFAHNAVDYALQGLARAEAHLRGEFEVEELLYGPFPHEGHDFQRAFIARVRAQIEELRQRGDTQEEAEDGVDQATQ</sequence>
<proteinExistence type="predicted"/>
<dbReference type="CDD" id="cd00093">
    <property type="entry name" value="HTH_XRE"/>
    <property type="match status" value="1"/>
</dbReference>
<dbReference type="PROSITE" id="PS50943">
    <property type="entry name" value="HTH_CROC1"/>
    <property type="match status" value="1"/>
</dbReference>
<feature type="domain" description="HTH cro/C1-type" evidence="1">
    <location>
        <begin position="18"/>
        <end position="68"/>
    </location>
</feature>
<evidence type="ECO:0000313" key="2">
    <source>
        <dbReference type="EMBL" id="WPR89107.1"/>
    </source>
</evidence>
<accession>A0ABZ0SPC8</accession>
<organism evidence="2 3">
    <name type="scientific">Microbacterium rhizosphaerae</name>
    <dbReference type="NCBI Taxonomy" id="1678237"/>
    <lineage>
        <taxon>Bacteria</taxon>
        <taxon>Bacillati</taxon>
        <taxon>Actinomycetota</taxon>
        <taxon>Actinomycetes</taxon>
        <taxon>Micrococcales</taxon>
        <taxon>Microbacteriaceae</taxon>
        <taxon>Microbacterium</taxon>
    </lineage>
</organism>
<gene>
    <name evidence="2" type="ORF">SM116_15290</name>
</gene>
<dbReference type="RefSeq" id="WP_320941824.1">
    <property type="nucleotide sequence ID" value="NZ_BAABEU010000001.1"/>
</dbReference>
<dbReference type="InterPro" id="IPR001387">
    <property type="entry name" value="Cro/C1-type_HTH"/>
</dbReference>
<dbReference type="InterPro" id="IPR010982">
    <property type="entry name" value="Lambda_DNA-bd_dom_sf"/>
</dbReference>
<dbReference type="Gene3D" id="1.10.260.40">
    <property type="entry name" value="lambda repressor-like DNA-binding domains"/>
    <property type="match status" value="1"/>
</dbReference>